<dbReference type="Pfam" id="PF00892">
    <property type="entry name" value="EamA"/>
    <property type="match status" value="2"/>
</dbReference>
<comment type="subcellular location">
    <subcellularLocation>
        <location evidence="1">Membrane</location>
        <topology evidence="1">Multi-pass membrane protein</topology>
    </subcellularLocation>
</comment>
<evidence type="ECO:0000256" key="1">
    <source>
        <dbReference type="ARBA" id="ARBA00004141"/>
    </source>
</evidence>
<dbReference type="InterPro" id="IPR000620">
    <property type="entry name" value="EamA_dom"/>
</dbReference>
<feature type="transmembrane region" description="Helical" evidence="6">
    <location>
        <begin position="233"/>
        <end position="255"/>
    </location>
</feature>
<evidence type="ECO:0000259" key="7">
    <source>
        <dbReference type="Pfam" id="PF00892"/>
    </source>
</evidence>
<protein>
    <submittedName>
        <fullName evidence="8">DMT family transporter</fullName>
    </submittedName>
</protein>
<proteinExistence type="inferred from homology"/>
<feature type="transmembrane region" description="Helical" evidence="6">
    <location>
        <begin position="143"/>
        <end position="164"/>
    </location>
</feature>
<evidence type="ECO:0000256" key="2">
    <source>
        <dbReference type="ARBA" id="ARBA00007362"/>
    </source>
</evidence>
<dbReference type="PANTHER" id="PTHR32322">
    <property type="entry name" value="INNER MEMBRANE TRANSPORTER"/>
    <property type="match status" value="1"/>
</dbReference>
<organism evidence="8 9">
    <name type="scientific">Pseudonocardia kongjuensis</name>
    <dbReference type="NCBI Taxonomy" id="102227"/>
    <lineage>
        <taxon>Bacteria</taxon>
        <taxon>Bacillati</taxon>
        <taxon>Actinomycetota</taxon>
        <taxon>Actinomycetes</taxon>
        <taxon>Pseudonocardiales</taxon>
        <taxon>Pseudonocardiaceae</taxon>
        <taxon>Pseudonocardia</taxon>
    </lineage>
</organism>
<evidence type="ECO:0000256" key="5">
    <source>
        <dbReference type="ARBA" id="ARBA00023136"/>
    </source>
</evidence>
<comment type="caution">
    <text evidence="8">The sequence shown here is derived from an EMBL/GenBank/DDBJ whole genome shotgun (WGS) entry which is preliminary data.</text>
</comment>
<dbReference type="Proteomes" id="UP001501414">
    <property type="component" value="Unassembled WGS sequence"/>
</dbReference>
<reference evidence="8 9" key="1">
    <citation type="journal article" date="2019" name="Int. J. Syst. Evol. Microbiol.">
        <title>The Global Catalogue of Microorganisms (GCM) 10K type strain sequencing project: providing services to taxonomists for standard genome sequencing and annotation.</title>
        <authorList>
            <consortium name="The Broad Institute Genomics Platform"/>
            <consortium name="The Broad Institute Genome Sequencing Center for Infectious Disease"/>
            <person name="Wu L."/>
            <person name="Ma J."/>
        </authorList>
    </citation>
    <scope>NUCLEOTIDE SEQUENCE [LARGE SCALE GENOMIC DNA]</scope>
    <source>
        <strain evidence="8 9">JCM 11896</strain>
    </source>
</reference>
<evidence type="ECO:0000313" key="9">
    <source>
        <dbReference type="Proteomes" id="UP001501414"/>
    </source>
</evidence>
<feature type="transmembrane region" description="Helical" evidence="6">
    <location>
        <begin position="200"/>
        <end position="221"/>
    </location>
</feature>
<feature type="domain" description="EamA" evidence="7">
    <location>
        <begin position="177"/>
        <end position="306"/>
    </location>
</feature>
<evidence type="ECO:0000256" key="4">
    <source>
        <dbReference type="ARBA" id="ARBA00022989"/>
    </source>
</evidence>
<keyword evidence="3 6" id="KW-0812">Transmembrane</keyword>
<dbReference type="PANTHER" id="PTHR32322:SF2">
    <property type="entry name" value="EAMA DOMAIN-CONTAINING PROTEIN"/>
    <property type="match status" value="1"/>
</dbReference>
<feature type="transmembrane region" description="Helical" evidence="6">
    <location>
        <begin position="84"/>
        <end position="101"/>
    </location>
</feature>
<dbReference type="InterPro" id="IPR050638">
    <property type="entry name" value="AA-Vitamin_Transporters"/>
</dbReference>
<accession>A0ABN1XSC9</accession>
<feature type="domain" description="EamA" evidence="7">
    <location>
        <begin position="18"/>
        <end position="157"/>
    </location>
</feature>
<feature type="transmembrane region" description="Helical" evidence="6">
    <location>
        <begin position="12"/>
        <end position="30"/>
    </location>
</feature>
<keyword evidence="5 6" id="KW-0472">Membrane</keyword>
<keyword evidence="4 6" id="KW-1133">Transmembrane helix</keyword>
<name>A0ABN1XSC9_9PSEU</name>
<gene>
    <name evidence="8" type="ORF">GCM10009613_27010</name>
</gene>
<dbReference type="InterPro" id="IPR037185">
    <property type="entry name" value="EmrE-like"/>
</dbReference>
<keyword evidence="9" id="KW-1185">Reference proteome</keyword>
<comment type="similarity">
    <text evidence="2">Belongs to the EamA transporter family.</text>
</comment>
<dbReference type="SUPFAM" id="SSF103481">
    <property type="entry name" value="Multidrug resistance efflux transporter EmrE"/>
    <property type="match status" value="2"/>
</dbReference>
<evidence type="ECO:0000313" key="8">
    <source>
        <dbReference type="EMBL" id="GAA1388926.1"/>
    </source>
</evidence>
<feature type="transmembrane region" description="Helical" evidence="6">
    <location>
        <begin position="290"/>
        <end position="309"/>
    </location>
</feature>
<feature type="transmembrane region" description="Helical" evidence="6">
    <location>
        <begin position="107"/>
        <end position="134"/>
    </location>
</feature>
<feature type="transmembrane region" description="Helical" evidence="6">
    <location>
        <begin position="42"/>
        <end position="61"/>
    </location>
</feature>
<sequence length="315" mass="32165">MTLEARSPSVGAAVLPAGFVVMWSSGYIGARLTGDVAPVATVMLRRFAVVALGLGMLLWLLRRFPRRRDGPGPGGRPLPGGREVAAHAVIGVLGQVIYIWANVGAVVAGVGAGTAALVAALQPIAAGAAAGVVLGERVSPRQWLGLMVGLVGVAIVVGGDLTSADPAPGWAYPLPLLGMVGLVAASLVERTTSAARTPMPEALAVQTTVSAAVFAVAALSTGGAMPPPDELEAFAVAVAWFVVLSTIGGYGFYWLTLRRHGLTRLSSMFYLVPPTTMLWAWLMFGDPVGLRAVAGLGLCALAVALVHLGPRPGPA</sequence>
<evidence type="ECO:0000256" key="6">
    <source>
        <dbReference type="SAM" id="Phobius"/>
    </source>
</evidence>
<dbReference type="EMBL" id="BAAAJK010000009">
    <property type="protein sequence ID" value="GAA1388926.1"/>
    <property type="molecule type" value="Genomic_DNA"/>
</dbReference>
<feature type="transmembrane region" description="Helical" evidence="6">
    <location>
        <begin position="267"/>
        <end position="284"/>
    </location>
</feature>
<evidence type="ECO:0000256" key="3">
    <source>
        <dbReference type="ARBA" id="ARBA00022692"/>
    </source>
</evidence>
<feature type="transmembrane region" description="Helical" evidence="6">
    <location>
        <begin position="170"/>
        <end position="188"/>
    </location>
</feature>